<name>L7UGF7_MYXSD</name>
<proteinExistence type="inferred from homology"/>
<evidence type="ECO:0000313" key="10">
    <source>
        <dbReference type="Proteomes" id="UP000011131"/>
    </source>
</evidence>
<feature type="transmembrane region" description="Helical" evidence="8">
    <location>
        <begin position="54"/>
        <end position="76"/>
    </location>
</feature>
<keyword evidence="3" id="KW-0813">Transport</keyword>
<evidence type="ECO:0000256" key="5">
    <source>
        <dbReference type="ARBA" id="ARBA00022692"/>
    </source>
</evidence>
<dbReference type="PANTHER" id="PTHR34979">
    <property type="entry name" value="INNER MEMBRANE PROTEIN YGAZ"/>
    <property type="match status" value="1"/>
</dbReference>
<protein>
    <submittedName>
        <fullName evidence="9">AzlC family protein</fullName>
    </submittedName>
</protein>
<evidence type="ECO:0000256" key="3">
    <source>
        <dbReference type="ARBA" id="ARBA00022448"/>
    </source>
</evidence>
<dbReference type="GO" id="GO:1903785">
    <property type="term" value="P:L-valine transmembrane transport"/>
    <property type="evidence" value="ECO:0007669"/>
    <property type="project" value="TreeGrafter"/>
</dbReference>
<dbReference type="EMBL" id="CP004025">
    <property type="protein sequence ID" value="AGC46935.1"/>
    <property type="molecule type" value="Genomic_DNA"/>
</dbReference>
<accession>L7UGF7</accession>
<dbReference type="STRING" id="1278073.MYSTI_05658"/>
<keyword evidence="5 8" id="KW-0812">Transmembrane</keyword>
<dbReference type="HOGENOM" id="CLU_065777_0_1_7"/>
<reference evidence="9 10" key="1">
    <citation type="journal article" date="2013" name="Genome Announc.">
        <title>Complete genome sequence of Myxococcus stipitatus strain DSM 14675, a fruiting myxobacterium.</title>
        <authorList>
            <person name="Huntley S."/>
            <person name="Kneip S."/>
            <person name="Treuner-Lange A."/>
            <person name="Sogaard-Andersen L."/>
        </authorList>
    </citation>
    <scope>NUCLEOTIDE SEQUENCE [LARGE SCALE GENOMIC DNA]</scope>
    <source>
        <strain evidence="10">DSM 14675 / JCM 12634 / Mx s8</strain>
    </source>
</reference>
<keyword evidence="4" id="KW-1003">Cell membrane</keyword>
<keyword evidence="10" id="KW-1185">Reference proteome</keyword>
<evidence type="ECO:0000256" key="2">
    <source>
        <dbReference type="ARBA" id="ARBA00010735"/>
    </source>
</evidence>
<evidence type="ECO:0000256" key="8">
    <source>
        <dbReference type="SAM" id="Phobius"/>
    </source>
</evidence>
<evidence type="ECO:0000256" key="1">
    <source>
        <dbReference type="ARBA" id="ARBA00004651"/>
    </source>
</evidence>
<dbReference type="Proteomes" id="UP000011131">
    <property type="component" value="Chromosome"/>
</dbReference>
<keyword evidence="7 8" id="KW-0472">Membrane</keyword>
<keyword evidence="6 8" id="KW-1133">Transmembrane helix</keyword>
<dbReference type="Pfam" id="PF03591">
    <property type="entry name" value="AzlC"/>
    <property type="match status" value="1"/>
</dbReference>
<feature type="transmembrane region" description="Helical" evidence="8">
    <location>
        <begin position="159"/>
        <end position="176"/>
    </location>
</feature>
<dbReference type="InterPro" id="IPR011606">
    <property type="entry name" value="Brnchd-chn_aa_trnsp_permease"/>
</dbReference>
<feature type="transmembrane region" description="Helical" evidence="8">
    <location>
        <begin position="124"/>
        <end position="147"/>
    </location>
</feature>
<dbReference type="KEGG" id="msd:MYSTI_05658"/>
<dbReference type="eggNOG" id="COG1296">
    <property type="taxonomic scope" value="Bacteria"/>
</dbReference>
<evidence type="ECO:0000256" key="4">
    <source>
        <dbReference type="ARBA" id="ARBA00022475"/>
    </source>
</evidence>
<dbReference type="OrthoDB" id="3579489at2"/>
<evidence type="ECO:0000313" key="9">
    <source>
        <dbReference type="EMBL" id="AGC46935.1"/>
    </source>
</evidence>
<dbReference type="PANTHER" id="PTHR34979:SF1">
    <property type="entry name" value="INNER MEMBRANE PROTEIN YGAZ"/>
    <property type="match status" value="1"/>
</dbReference>
<comment type="subcellular location">
    <subcellularLocation>
        <location evidence="1">Cell membrane</location>
        <topology evidence="1">Multi-pass membrane protein</topology>
    </subcellularLocation>
</comment>
<organism evidence="9 10">
    <name type="scientific">Myxococcus stipitatus (strain DSM 14675 / JCM 12634 / Mx s8)</name>
    <dbReference type="NCBI Taxonomy" id="1278073"/>
    <lineage>
        <taxon>Bacteria</taxon>
        <taxon>Pseudomonadati</taxon>
        <taxon>Myxococcota</taxon>
        <taxon>Myxococcia</taxon>
        <taxon>Myxococcales</taxon>
        <taxon>Cystobacterineae</taxon>
        <taxon>Myxococcaceae</taxon>
        <taxon>Myxococcus</taxon>
    </lineage>
</organism>
<evidence type="ECO:0000256" key="6">
    <source>
        <dbReference type="ARBA" id="ARBA00022989"/>
    </source>
</evidence>
<dbReference type="GO" id="GO:0005886">
    <property type="term" value="C:plasma membrane"/>
    <property type="evidence" value="ECO:0007669"/>
    <property type="project" value="UniProtKB-SubCell"/>
</dbReference>
<evidence type="ECO:0000256" key="7">
    <source>
        <dbReference type="ARBA" id="ARBA00023136"/>
    </source>
</evidence>
<sequence>MGKVDRALLRDVGAVALAAGVVGVSFGALAVAAGMPVWMAGLMSVVVFAGGSQFVAVGMVAAGGSPVAAVLAGLLLNARHLPFGLVVADVLGRKWPMKLLGAHLMVDESVAFALAQRDPERRRAAYWLCGGLLFVGWNVGVVAGGWIGKTVGNPESLGLDAAFPACMLALLLPSLLPPKKEEAAEVGAKATKARKVAMVGAVIALVATPVLPAGLPVLLSILAVGVALR</sequence>
<comment type="similarity">
    <text evidence="2">Belongs to the AzlC family.</text>
</comment>
<dbReference type="RefSeq" id="WP_015351191.1">
    <property type="nucleotide sequence ID" value="NC_020126.1"/>
</dbReference>
<feature type="transmembrane region" description="Helical" evidence="8">
    <location>
        <begin position="196"/>
        <end position="228"/>
    </location>
</feature>
<feature type="transmembrane region" description="Helical" evidence="8">
    <location>
        <begin position="12"/>
        <end position="34"/>
    </location>
</feature>
<dbReference type="AlphaFoldDB" id="L7UGF7"/>
<gene>
    <name evidence="9" type="ordered locus">MYSTI_05658</name>
</gene>
<dbReference type="PATRIC" id="fig|1278073.3.peg.5737"/>